<dbReference type="AlphaFoldDB" id="A0A8S1WPX1"/>
<accession>A0A8S1WPX1</accession>
<dbReference type="Proteomes" id="UP000689195">
    <property type="component" value="Unassembled WGS sequence"/>
</dbReference>
<reference evidence="1" key="1">
    <citation type="submission" date="2021-01" db="EMBL/GenBank/DDBJ databases">
        <authorList>
            <consortium name="Genoscope - CEA"/>
            <person name="William W."/>
        </authorList>
    </citation>
    <scope>NUCLEOTIDE SEQUENCE</scope>
</reference>
<organism evidence="1 2">
    <name type="scientific">Paramecium pentaurelia</name>
    <dbReference type="NCBI Taxonomy" id="43138"/>
    <lineage>
        <taxon>Eukaryota</taxon>
        <taxon>Sar</taxon>
        <taxon>Alveolata</taxon>
        <taxon>Ciliophora</taxon>
        <taxon>Intramacronucleata</taxon>
        <taxon>Oligohymenophorea</taxon>
        <taxon>Peniculida</taxon>
        <taxon>Parameciidae</taxon>
        <taxon>Paramecium</taxon>
    </lineage>
</organism>
<protein>
    <submittedName>
        <fullName evidence="1">Uncharacterized protein</fullName>
    </submittedName>
</protein>
<evidence type="ECO:0000313" key="2">
    <source>
        <dbReference type="Proteomes" id="UP000689195"/>
    </source>
</evidence>
<sequence>MMKIQYNVDQTHQNFLVSMKVDIRNQNFENIRIKNTSLLGANFVR</sequence>
<keyword evidence="2" id="KW-1185">Reference proteome</keyword>
<dbReference type="OrthoDB" id="323448at2759"/>
<gene>
    <name evidence="1" type="ORF">PPENT_87.1.T0960003</name>
</gene>
<evidence type="ECO:0000313" key="1">
    <source>
        <dbReference type="EMBL" id="CAD8190229.1"/>
    </source>
</evidence>
<comment type="caution">
    <text evidence="1">The sequence shown here is derived from an EMBL/GenBank/DDBJ whole genome shotgun (WGS) entry which is preliminary data.</text>
</comment>
<proteinExistence type="predicted"/>
<dbReference type="EMBL" id="CAJJDO010000096">
    <property type="protein sequence ID" value="CAD8190229.1"/>
    <property type="molecule type" value="Genomic_DNA"/>
</dbReference>
<name>A0A8S1WPX1_9CILI</name>